<comment type="caution">
    <text evidence="3">The sequence shown here is derived from an EMBL/GenBank/DDBJ whole genome shotgun (WGS) entry which is preliminary data.</text>
</comment>
<feature type="signal peptide" evidence="1">
    <location>
        <begin position="1"/>
        <end position="26"/>
    </location>
</feature>
<feature type="domain" description="Outer membrane protein beta-barrel" evidence="2">
    <location>
        <begin position="414"/>
        <end position="778"/>
    </location>
</feature>
<protein>
    <submittedName>
        <fullName evidence="3">Outer membrane beta-barrel protein</fullName>
    </submittedName>
</protein>
<dbReference type="Pfam" id="PF14905">
    <property type="entry name" value="OMP_b-brl_3"/>
    <property type="match status" value="1"/>
</dbReference>
<dbReference type="EMBL" id="JAPWGM010000006">
    <property type="protein sequence ID" value="MCZ4245698.1"/>
    <property type="molecule type" value="Genomic_DNA"/>
</dbReference>
<dbReference type="Proteomes" id="UP001144347">
    <property type="component" value="Unassembled WGS sequence"/>
</dbReference>
<evidence type="ECO:0000313" key="4">
    <source>
        <dbReference type="Proteomes" id="UP001144347"/>
    </source>
</evidence>
<dbReference type="SUPFAM" id="SSF56935">
    <property type="entry name" value="Porins"/>
    <property type="match status" value="1"/>
</dbReference>
<evidence type="ECO:0000313" key="3">
    <source>
        <dbReference type="EMBL" id="MCZ4245698.1"/>
    </source>
</evidence>
<dbReference type="InterPro" id="IPR041700">
    <property type="entry name" value="OMP_b-brl_3"/>
</dbReference>
<gene>
    <name evidence="3" type="ORF">O0955_16935</name>
</gene>
<dbReference type="RefSeq" id="WP_269428746.1">
    <property type="nucleotide sequence ID" value="NZ_JAPWGM010000006.1"/>
</dbReference>
<sequence>MKKSNGLYFLLFFLFFALSFSSKSQAQRKVSGNVLDSLKKPVEGVNIQLITGDDTLKVNSNSKGNFSFNHVRSNKFYIYVSGIGYRSFITLYEVNKTEKNIVLDPILIKAESITLKEVEVKVKVDPIVIKKDTVEYNAAAYTIRQNDKVEDLLKQLQGVEVDANGAVTAMGKPMNKLRVNGEDFFTGNVQDYIRQLPADVIAKLQVIEDYGDEANFTGIKNGPPQKMLNLVTKPGMNKGVFGNLDVNSATSNAHNLNFNGNLWKESRQIGLGANYGFTNNEFTDNQNRRANANIRNKISKELIVNGGYTFSNANTKSIQSSYLETFNPLGVIYDLRQSSNNARLNNNSLNLGLNLVTKKNYLNMAVSGVLNNNRTDAISSSNKSGYIKQDLFSNSGSAQKTPNFNGNVNWSRKLLNAKKSLSASINFGRNKGTSNSTIEDIIKYYNETTNILVKDSLLNRLVNSNTLSTNFGGNIQFANSLNTRADSINSRFLTFSYRFGINKTKNLQTTTVFDQAGNGKEVDSLGLDYASTFINQTINLSYSANNKNLSYSFGFSFMPSIIIGKYEKTGERQQNFQLNFSPSANLSYLIKDSKSLSFGYNGYANAPDFNKLQPVKNTSDVQNIVVGNPDLKATATHIVNLDYNQNNLKSGFSLMLGLSGTFTFNSVVNNTIFLADTLNSLKQQTTYENVNGVYNIGGNYSIFQRFMDNKLSLSYSGSVAYSHNVFYTDNVLNKSGGINLSNGARLSLNKEKYSINAGANYSYSSNTYSVQNQNIKNIQVLSMNFGGTWIVSPKFRVNTTVSKSLNLGFNINNGNPFIMNLGINQYFLKNNRLSFSVQANDLFNQGALFRTSVNNNSISENRTRFISRFVQASLSYNINNFGGKRVNRNSDVLY</sequence>
<dbReference type="InterPro" id="IPR008969">
    <property type="entry name" value="CarboxyPept-like_regulatory"/>
</dbReference>
<name>A0ABT4LCP7_9SPHI</name>
<keyword evidence="1" id="KW-0732">Signal</keyword>
<keyword evidence="4" id="KW-1185">Reference proteome</keyword>
<dbReference type="Pfam" id="PF13715">
    <property type="entry name" value="CarbopepD_reg_2"/>
    <property type="match status" value="1"/>
</dbReference>
<organism evidence="3 4">
    <name type="scientific">Pedobacter punctiformis</name>
    <dbReference type="NCBI Taxonomy" id="3004097"/>
    <lineage>
        <taxon>Bacteria</taxon>
        <taxon>Pseudomonadati</taxon>
        <taxon>Bacteroidota</taxon>
        <taxon>Sphingobacteriia</taxon>
        <taxon>Sphingobacteriales</taxon>
        <taxon>Sphingobacteriaceae</taxon>
        <taxon>Pedobacter</taxon>
    </lineage>
</organism>
<dbReference type="Gene3D" id="2.60.40.1120">
    <property type="entry name" value="Carboxypeptidase-like, regulatory domain"/>
    <property type="match status" value="1"/>
</dbReference>
<reference evidence="3" key="1">
    <citation type="submission" date="2022-12" db="EMBL/GenBank/DDBJ databases">
        <title>Genome sequence of HCMS5-2.</title>
        <authorList>
            <person name="Woo H."/>
        </authorList>
    </citation>
    <scope>NUCLEOTIDE SEQUENCE</scope>
    <source>
        <strain evidence="3">HCMS5-2</strain>
    </source>
</reference>
<accession>A0ABT4LCP7</accession>
<evidence type="ECO:0000256" key="1">
    <source>
        <dbReference type="SAM" id="SignalP"/>
    </source>
</evidence>
<evidence type="ECO:0000259" key="2">
    <source>
        <dbReference type="Pfam" id="PF14905"/>
    </source>
</evidence>
<proteinExistence type="predicted"/>
<feature type="chain" id="PRO_5046389602" evidence="1">
    <location>
        <begin position="27"/>
        <end position="894"/>
    </location>
</feature>
<dbReference type="SUPFAM" id="SSF49464">
    <property type="entry name" value="Carboxypeptidase regulatory domain-like"/>
    <property type="match status" value="1"/>
</dbReference>